<organism evidence="7 8">
    <name type="scientific">Orenia marismortui</name>
    <dbReference type="NCBI Taxonomy" id="46469"/>
    <lineage>
        <taxon>Bacteria</taxon>
        <taxon>Bacillati</taxon>
        <taxon>Bacillota</taxon>
        <taxon>Clostridia</taxon>
        <taxon>Halanaerobiales</taxon>
        <taxon>Halobacteroidaceae</taxon>
        <taxon>Orenia</taxon>
    </lineage>
</organism>
<dbReference type="Proteomes" id="UP000295832">
    <property type="component" value="Unassembled WGS sequence"/>
</dbReference>
<dbReference type="InterPro" id="IPR029045">
    <property type="entry name" value="ClpP/crotonase-like_dom_sf"/>
</dbReference>
<comment type="caution">
    <text evidence="7">The sequence shown here is derived from an EMBL/GenBank/DDBJ whole genome shotgun (WGS) entry which is preliminary data.</text>
</comment>
<keyword evidence="5" id="KW-0812">Transmembrane</keyword>
<keyword evidence="2" id="KW-0645">Protease</keyword>
<dbReference type="InterPro" id="IPR047272">
    <property type="entry name" value="S49_SppA_C"/>
</dbReference>
<dbReference type="EMBL" id="SOEG01000063">
    <property type="protein sequence ID" value="TDX43613.1"/>
    <property type="molecule type" value="Genomic_DNA"/>
</dbReference>
<keyword evidence="3" id="KW-0378">Hydrolase</keyword>
<evidence type="ECO:0000256" key="2">
    <source>
        <dbReference type="ARBA" id="ARBA00022670"/>
    </source>
</evidence>
<protein>
    <submittedName>
        <fullName evidence="7">Signal peptide peptidase A</fullName>
    </submittedName>
</protein>
<evidence type="ECO:0000313" key="8">
    <source>
        <dbReference type="Proteomes" id="UP000295832"/>
    </source>
</evidence>
<evidence type="ECO:0000259" key="6">
    <source>
        <dbReference type="Pfam" id="PF01343"/>
    </source>
</evidence>
<evidence type="ECO:0000256" key="3">
    <source>
        <dbReference type="ARBA" id="ARBA00022801"/>
    </source>
</evidence>
<dbReference type="Pfam" id="PF01343">
    <property type="entry name" value="Peptidase_S49"/>
    <property type="match status" value="1"/>
</dbReference>
<gene>
    <name evidence="7" type="ORF">C7959_1635</name>
</gene>
<dbReference type="AlphaFoldDB" id="A0A4R8GNJ8"/>
<evidence type="ECO:0000256" key="5">
    <source>
        <dbReference type="SAM" id="Phobius"/>
    </source>
</evidence>
<dbReference type="Gene3D" id="6.20.330.10">
    <property type="match status" value="1"/>
</dbReference>
<keyword evidence="5" id="KW-1133">Transmembrane helix</keyword>
<feature type="domain" description="Peptidase S49" evidence="6">
    <location>
        <begin position="113"/>
        <end position="264"/>
    </location>
</feature>
<dbReference type="InterPro" id="IPR002142">
    <property type="entry name" value="Peptidase_S49"/>
</dbReference>
<reference evidence="7 8" key="1">
    <citation type="submission" date="2019-03" db="EMBL/GenBank/DDBJ databases">
        <title>Subsurface microbial communities from deep shales in Ohio and West Virginia, USA.</title>
        <authorList>
            <person name="Wrighton K."/>
        </authorList>
    </citation>
    <scope>NUCLEOTIDE SEQUENCE [LARGE SCALE GENOMIC DNA]</scope>
    <source>
        <strain evidence="7 8">MSL 6dP</strain>
    </source>
</reference>
<dbReference type="PANTHER" id="PTHR42987">
    <property type="entry name" value="PEPTIDASE S49"/>
    <property type="match status" value="1"/>
</dbReference>
<keyword evidence="8" id="KW-1185">Reference proteome</keyword>
<dbReference type="Gene3D" id="3.90.226.10">
    <property type="entry name" value="2-enoyl-CoA Hydratase, Chain A, domain 1"/>
    <property type="match status" value="1"/>
</dbReference>
<keyword evidence="4" id="KW-0720">Serine protease</keyword>
<name>A0A4R8GNJ8_9FIRM</name>
<dbReference type="STRING" id="926561.GCA_000379025_01160"/>
<dbReference type="CDD" id="cd07023">
    <property type="entry name" value="S49_Sppa_N_C"/>
    <property type="match status" value="1"/>
</dbReference>
<keyword evidence="5" id="KW-0472">Membrane</keyword>
<proteinExistence type="inferred from homology"/>
<evidence type="ECO:0000256" key="1">
    <source>
        <dbReference type="ARBA" id="ARBA00008683"/>
    </source>
</evidence>
<dbReference type="RefSeq" id="WP_134119254.1">
    <property type="nucleotide sequence ID" value="NZ_SOEG01000063.1"/>
</dbReference>
<evidence type="ECO:0000313" key="7">
    <source>
        <dbReference type="EMBL" id="TDX43613.1"/>
    </source>
</evidence>
<sequence>MNISVKKIILSFLIASIVFLMIVVGAIYLFVSNIINPDTKGVDNIAVINISGPIVGGDNGGMFSTPVSSSGSIMAQINKAKKDDTIKGLLLRVNSPGGSSAASDAIYRELKKFQATGKAVVVSMGDMAASGGYYVSMASDEIYANPATMTGSIGVIMQFTNLEELYNKVGIDYITIKSRKYKDLGNPDRKMTEGEKEILQTMVEGVYQQFVNVVIEGRGMEEKRVKKLADGRVYSGEQAKSLGLVDELGNFYDAVDYLAELVGIEGEPNLVYYNQLSPIERLLSSFSESLSNKLLNKFFGMENNFKNNKLGLYYR</sequence>
<dbReference type="PANTHER" id="PTHR42987:SF4">
    <property type="entry name" value="PROTEASE SOHB-RELATED"/>
    <property type="match status" value="1"/>
</dbReference>
<dbReference type="SUPFAM" id="SSF52096">
    <property type="entry name" value="ClpP/crotonase"/>
    <property type="match status" value="1"/>
</dbReference>
<accession>A0A4R8GNJ8</accession>
<dbReference type="GO" id="GO:0006508">
    <property type="term" value="P:proteolysis"/>
    <property type="evidence" value="ECO:0007669"/>
    <property type="project" value="UniProtKB-KW"/>
</dbReference>
<dbReference type="NCBIfam" id="TIGR00706">
    <property type="entry name" value="SppA_dom"/>
    <property type="match status" value="1"/>
</dbReference>
<dbReference type="GO" id="GO:0008236">
    <property type="term" value="F:serine-type peptidase activity"/>
    <property type="evidence" value="ECO:0007669"/>
    <property type="project" value="UniProtKB-KW"/>
</dbReference>
<comment type="similarity">
    <text evidence="1">Belongs to the peptidase S49 family.</text>
</comment>
<dbReference type="InterPro" id="IPR004635">
    <property type="entry name" value="Pept_S49_SppA"/>
</dbReference>
<evidence type="ECO:0000256" key="4">
    <source>
        <dbReference type="ARBA" id="ARBA00022825"/>
    </source>
</evidence>
<feature type="transmembrane region" description="Helical" evidence="5">
    <location>
        <begin position="12"/>
        <end position="31"/>
    </location>
</feature>